<dbReference type="RefSeq" id="WP_173130064.1">
    <property type="nucleotide sequence ID" value="NZ_JABRWJ010000009.1"/>
</dbReference>
<comment type="caution">
    <text evidence="1">The sequence shown here is derived from an EMBL/GenBank/DDBJ whole genome shotgun (WGS) entry which is preliminary data.</text>
</comment>
<proteinExistence type="predicted"/>
<protein>
    <recommendedName>
        <fullName evidence="3">Lipid/polyisoprenoid-binding YceI-like domain-containing protein</fullName>
    </recommendedName>
</protein>
<dbReference type="EMBL" id="JABRWJ010000009">
    <property type="protein sequence ID" value="NRF70595.1"/>
    <property type="molecule type" value="Genomic_DNA"/>
</dbReference>
<evidence type="ECO:0008006" key="3">
    <source>
        <dbReference type="Google" id="ProtNLM"/>
    </source>
</evidence>
<gene>
    <name evidence="1" type="ORF">HLB44_26675</name>
</gene>
<sequence length="64" mass="6855">MDVALTEGLGIAAFGDVNYRPFDSGLRFPRKVKVDGQLRVEGALSATFVATKGLNLRSETLALT</sequence>
<evidence type="ECO:0000313" key="2">
    <source>
        <dbReference type="Proteomes" id="UP000737171"/>
    </source>
</evidence>
<organism evidence="1 2">
    <name type="scientific">Pseudaquabacterium terrae</name>
    <dbReference type="NCBI Taxonomy" id="2732868"/>
    <lineage>
        <taxon>Bacteria</taxon>
        <taxon>Pseudomonadati</taxon>
        <taxon>Pseudomonadota</taxon>
        <taxon>Betaproteobacteria</taxon>
        <taxon>Burkholderiales</taxon>
        <taxon>Sphaerotilaceae</taxon>
        <taxon>Pseudaquabacterium</taxon>
    </lineage>
</organism>
<accession>A0ABX2EPM3</accession>
<dbReference type="Proteomes" id="UP000737171">
    <property type="component" value="Unassembled WGS sequence"/>
</dbReference>
<evidence type="ECO:0000313" key="1">
    <source>
        <dbReference type="EMBL" id="NRF70595.1"/>
    </source>
</evidence>
<keyword evidence="2" id="KW-1185">Reference proteome</keyword>
<name>A0ABX2EPM3_9BURK</name>
<reference evidence="1 2" key="1">
    <citation type="submission" date="2020-05" db="EMBL/GenBank/DDBJ databases">
        <title>Aquincola sp. isolate from soil.</title>
        <authorList>
            <person name="Han J."/>
            <person name="Kim D.-U."/>
        </authorList>
    </citation>
    <scope>NUCLEOTIDE SEQUENCE [LARGE SCALE GENOMIC DNA]</scope>
    <source>
        <strain evidence="1 2">S2</strain>
    </source>
</reference>